<feature type="compositionally biased region" description="Polar residues" evidence="1">
    <location>
        <begin position="150"/>
        <end position="159"/>
    </location>
</feature>
<feature type="region of interest" description="Disordered" evidence="1">
    <location>
        <begin position="110"/>
        <end position="171"/>
    </location>
</feature>
<feature type="compositionally biased region" description="Polar residues" evidence="1">
    <location>
        <begin position="200"/>
        <end position="217"/>
    </location>
</feature>
<feature type="region of interest" description="Disordered" evidence="1">
    <location>
        <begin position="200"/>
        <end position="251"/>
    </location>
</feature>
<comment type="caution">
    <text evidence="2">The sequence shown here is derived from an EMBL/GenBank/DDBJ whole genome shotgun (WGS) entry which is preliminary data.</text>
</comment>
<name>A0ABC8S1F8_9AQUA</name>
<dbReference type="Proteomes" id="UP001642360">
    <property type="component" value="Unassembled WGS sequence"/>
</dbReference>
<evidence type="ECO:0000256" key="1">
    <source>
        <dbReference type="SAM" id="MobiDB-lite"/>
    </source>
</evidence>
<sequence>MLLFATLKRTQLFVLSHLYYYSFLEQFMAMAIELCSENSGLVMSPRISFSHDLSQSDVVPVEYLTRSSSSSSIDFDFCVFRESFDQESSSADELFSDGMILPFEIKKKISPQNHATKSPPPPSLPHPSPPLPHPSPPSPRQGTHDRLDIGTNTNETKMASSESEEKQNSKSFWRFKRSSSLNCGSGYGGGLCPLPLLSRSNSTGSAQSVKRSSFSKESANHKQHSQKIPWAASVKQSQSSSSTGYQKPPLKKGYGSYGHGVRINPVLNVPTANLFGLGSIFSPLARKRVRKSDH</sequence>
<protein>
    <submittedName>
        <fullName evidence="2">Uncharacterized protein</fullName>
    </submittedName>
</protein>
<keyword evidence="3" id="KW-1185">Reference proteome</keyword>
<dbReference type="PANTHER" id="PTHR36757">
    <property type="entry name" value="BNAANNG22500D PROTEIN"/>
    <property type="match status" value="1"/>
</dbReference>
<dbReference type="AlphaFoldDB" id="A0ABC8S1F8"/>
<evidence type="ECO:0000313" key="2">
    <source>
        <dbReference type="EMBL" id="CAK9150692.1"/>
    </source>
</evidence>
<feature type="compositionally biased region" description="Pro residues" evidence="1">
    <location>
        <begin position="118"/>
        <end position="139"/>
    </location>
</feature>
<gene>
    <name evidence="2" type="ORF">ILEXP_LOCUS18846</name>
</gene>
<reference evidence="2 3" key="1">
    <citation type="submission" date="2024-02" db="EMBL/GenBank/DDBJ databases">
        <authorList>
            <person name="Vignale AGUSTIN F."/>
            <person name="Sosa J E."/>
            <person name="Modenutti C."/>
        </authorList>
    </citation>
    <scope>NUCLEOTIDE SEQUENCE [LARGE SCALE GENOMIC DNA]</scope>
</reference>
<accession>A0ABC8S1F8</accession>
<organism evidence="2 3">
    <name type="scientific">Ilex paraguariensis</name>
    <name type="common">yerba mate</name>
    <dbReference type="NCBI Taxonomy" id="185542"/>
    <lineage>
        <taxon>Eukaryota</taxon>
        <taxon>Viridiplantae</taxon>
        <taxon>Streptophyta</taxon>
        <taxon>Embryophyta</taxon>
        <taxon>Tracheophyta</taxon>
        <taxon>Spermatophyta</taxon>
        <taxon>Magnoliopsida</taxon>
        <taxon>eudicotyledons</taxon>
        <taxon>Gunneridae</taxon>
        <taxon>Pentapetalae</taxon>
        <taxon>asterids</taxon>
        <taxon>campanulids</taxon>
        <taxon>Aquifoliales</taxon>
        <taxon>Aquifoliaceae</taxon>
        <taxon>Ilex</taxon>
    </lineage>
</organism>
<evidence type="ECO:0000313" key="3">
    <source>
        <dbReference type="Proteomes" id="UP001642360"/>
    </source>
</evidence>
<proteinExistence type="predicted"/>
<dbReference type="PANTHER" id="PTHR36757:SF1">
    <property type="entry name" value="GENOME ASSEMBLY, CHROMOSOME: A04"/>
    <property type="match status" value="1"/>
</dbReference>
<dbReference type="EMBL" id="CAUOFW020002058">
    <property type="protein sequence ID" value="CAK9150692.1"/>
    <property type="molecule type" value="Genomic_DNA"/>
</dbReference>